<sequence length="242" mass="24616">MEAGHGLRALRATVFAAVCVLLAALGHAVMSGTAVPWWAIGGALSGTGGAAWFMAGRERGPLLVTLATVGAQSGLHSFFEIAQNVARTSAAAGLQHAAGMGHSMAAGDGGMAAMNAAGMPGMSGMAGTSGGMSVQAGAHNMGHMAHMGHGALGMWSAHVLVALVSAMWLCGGEQAAFRLGRALTARLFAPLFILFHDAPATRPAPRIRRADGERARAAQRLRQLLYAHVLATRGPPARAAVV</sequence>
<accession>A0ABR5JDK9</accession>
<dbReference type="RefSeq" id="WP_030882544.1">
    <property type="nucleotide sequence ID" value="NZ_JBIRHZ010000013.1"/>
</dbReference>
<comment type="caution">
    <text evidence="2">The sequence shown here is derived from an EMBL/GenBank/DDBJ whole genome shotgun (WGS) entry which is preliminary data.</text>
</comment>
<evidence type="ECO:0000313" key="3">
    <source>
        <dbReference type="Proteomes" id="UP000037020"/>
    </source>
</evidence>
<keyword evidence="1" id="KW-0812">Transmembrane</keyword>
<organism evidence="2 3">
    <name type="scientific">Streptomyces varsoviensis</name>
    <dbReference type="NCBI Taxonomy" id="67373"/>
    <lineage>
        <taxon>Bacteria</taxon>
        <taxon>Bacillati</taxon>
        <taxon>Actinomycetota</taxon>
        <taxon>Actinomycetes</taxon>
        <taxon>Kitasatosporales</taxon>
        <taxon>Streptomycetaceae</taxon>
        <taxon>Streptomyces</taxon>
    </lineage>
</organism>
<keyword evidence="1" id="KW-0472">Membrane</keyword>
<feature type="transmembrane region" description="Helical" evidence="1">
    <location>
        <begin position="12"/>
        <end position="30"/>
    </location>
</feature>
<keyword evidence="3" id="KW-1185">Reference proteome</keyword>
<reference evidence="2 3" key="1">
    <citation type="submission" date="2015-07" db="EMBL/GenBank/DDBJ databases">
        <authorList>
            <person name="Ju K.-S."/>
            <person name="Doroghazi J.R."/>
            <person name="Metcalf W.W."/>
        </authorList>
    </citation>
    <scope>NUCLEOTIDE SEQUENCE [LARGE SCALE GENOMIC DNA]</scope>
    <source>
        <strain evidence="2 3">NRRL B-3589</strain>
    </source>
</reference>
<evidence type="ECO:0000256" key="1">
    <source>
        <dbReference type="SAM" id="Phobius"/>
    </source>
</evidence>
<proteinExistence type="predicted"/>
<dbReference type="EMBL" id="LGUT01000212">
    <property type="protein sequence ID" value="KOG91533.1"/>
    <property type="molecule type" value="Genomic_DNA"/>
</dbReference>
<dbReference type="Proteomes" id="UP000037020">
    <property type="component" value="Unassembled WGS sequence"/>
</dbReference>
<keyword evidence="1" id="KW-1133">Transmembrane helix</keyword>
<gene>
    <name evidence="2" type="ORF">ADK38_02640</name>
</gene>
<feature type="transmembrane region" description="Helical" evidence="1">
    <location>
        <begin position="151"/>
        <end position="169"/>
    </location>
</feature>
<evidence type="ECO:0008006" key="4">
    <source>
        <dbReference type="Google" id="ProtNLM"/>
    </source>
</evidence>
<protein>
    <recommendedName>
        <fullName evidence="4">PE-PGRS family protein</fullName>
    </recommendedName>
</protein>
<name>A0ABR5JDK9_9ACTN</name>
<evidence type="ECO:0000313" key="2">
    <source>
        <dbReference type="EMBL" id="KOG91533.1"/>
    </source>
</evidence>
<feature type="transmembrane region" description="Helical" evidence="1">
    <location>
        <begin position="36"/>
        <end position="55"/>
    </location>
</feature>